<evidence type="ECO:0000256" key="12">
    <source>
        <dbReference type="SAM" id="Phobius"/>
    </source>
</evidence>
<evidence type="ECO:0000256" key="8">
    <source>
        <dbReference type="ARBA" id="ARBA00038408"/>
    </source>
</evidence>
<keyword evidence="7" id="KW-0143">Chaperone</keyword>
<dbReference type="SUPFAM" id="SSF54534">
    <property type="entry name" value="FKBP-like"/>
    <property type="match status" value="1"/>
</dbReference>
<dbReference type="InterPro" id="IPR046357">
    <property type="entry name" value="PPIase_dom_sf"/>
</dbReference>
<dbReference type="PROSITE" id="PS50198">
    <property type="entry name" value="PPIC_PPIASE_2"/>
    <property type="match status" value="1"/>
</dbReference>
<comment type="caution">
    <text evidence="14">The sequence shown here is derived from an EMBL/GenBank/DDBJ whole genome shotgun (WGS) entry which is preliminary data.</text>
</comment>
<keyword evidence="11" id="KW-0697">Rotamase</keyword>
<dbReference type="EMBL" id="JAPFPW010000006">
    <property type="protein sequence ID" value="MCW7753708.1"/>
    <property type="molecule type" value="Genomic_DNA"/>
</dbReference>
<dbReference type="PANTHER" id="PTHR47529">
    <property type="entry name" value="PEPTIDYL-PROLYL CIS-TRANS ISOMERASE D"/>
    <property type="match status" value="1"/>
</dbReference>
<gene>
    <name evidence="14" type="ORF">OOT00_06880</name>
</gene>
<evidence type="ECO:0000256" key="5">
    <source>
        <dbReference type="ARBA" id="ARBA00022989"/>
    </source>
</evidence>
<evidence type="ECO:0000256" key="3">
    <source>
        <dbReference type="ARBA" id="ARBA00022519"/>
    </source>
</evidence>
<sequence length="625" mass="70551">MLARIRAKASSWMVKFILGIIVLVFVFLGVESYHMGQQSKVVTVNGTVIDIEVYRAEYQSLVDQIRRQFGGNVSHEILELFRVEEQALQRLIERELLLQEAARQNLQVTDGEVAASIASIPAFQSKGAFDPALYRSLLERSGMGVAFFEARQREDLLLGKLQNLIFGGIHVSEMEVRDFFNARHRKIAMEAAVFRPADFTPEPVTEEVLLARYETHKEVYRTEPMRKAVFLRFAMDDFIDRIEVQEEEVHHEYEVRLESFRDPEKITARHILIQVDEDAEAERLSAAREDIERIRKEILSGADFSEMARQYSHCPSASEGGSLGTFPKEAMVAPFSAAAFALKEGEISEPVQTRFGWHLILVDEKRKESIKPLEEVAAGIRRELREEKARHKVYDAADAAYDATLSGADLREVSGIWELPLHTTSFFGRRGPSSGVTDGRAFAEAAFSLSDSEVSELVEIDDALYLISVTERVESRIPSFEETKDRLEADIRKEMASDMARAKAEEVLTLIQKGEAGASPLTVTGLFGKNDPIPQIGRLPALNRAVFSLENDKTMPDEPVNLEEGFAVFRILERVLPDEGFFMAARKEMEAELRGQKQNRMYGQWINGLKSGAKIKVEPAFQRQG</sequence>
<keyword evidence="4 12" id="KW-0812">Transmembrane</keyword>
<dbReference type="InterPro" id="IPR027304">
    <property type="entry name" value="Trigger_fact/SurA_dom_sf"/>
</dbReference>
<dbReference type="Proteomes" id="UP001209681">
    <property type="component" value="Unassembled WGS sequence"/>
</dbReference>
<proteinExistence type="inferred from homology"/>
<dbReference type="Gene3D" id="3.10.50.40">
    <property type="match status" value="2"/>
</dbReference>
<comment type="similarity">
    <text evidence="8">Belongs to the PpiD chaperone family.</text>
</comment>
<evidence type="ECO:0000256" key="9">
    <source>
        <dbReference type="ARBA" id="ARBA00040743"/>
    </source>
</evidence>
<comment type="subcellular location">
    <subcellularLocation>
        <location evidence="1">Cell inner membrane</location>
        <topology evidence="1">Single-pass type II membrane protein</topology>
        <orientation evidence="1">Periplasmic side</orientation>
    </subcellularLocation>
</comment>
<keyword evidence="11" id="KW-0413">Isomerase</keyword>
<evidence type="ECO:0000256" key="4">
    <source>
        <dbReference type="ARBA" id="ARBA00022692"/>
    </source>
</evidence>
<feature type="transmembrane region" description="Helical" evidence="12">
    <location>
        <begin position="12"/>
        <end position="30"/>
    </location>
</feature>
<keyword evidence="6 12" id="KW-0472">Membrane</keyword>
<dbReference type="SUPFAM" id="SSF109998">
    <property type="entry name" value="Triger factor/SurA peptide-binding domain-like"/>
    <property type="match status" value="1"/>
</dbReference>
<keyword evidence="15" id="KW-1185">Reference proteome</keyword>
<protein>
    <recommendedName>
        <fullName evidence="9">Periplasmic chaperone PpiD</fullName>
    </recommendedName>
    <alternativeName>
        <fullName evidence="10">Periplasmic folding chaperone</fullName>
    </alternativeName>
</protein>
<name>A0ABT3N8D0_9BACT</name>
<dbReference type="Gene3D" id="1.10.4030.10">
    <property type="entry name" value="Porin chaperone SurA, peptide-binding domain"/>
    <property type="match status" value="1"/>
</dbReference>
<evidence type="ECO:0000259" key="13">
    <source>
        <dbReference type="PROSITE" id="PS50198"/>
    </source>
</evidence>
<organism evidence="14 15">
    <name type="scientific">Desulfobotulus pelophilus</name>
    <dbReference type="NCBI Taxonomy" id="2823377"/>
    <lineage>
        <taxon>Bacteria</taxon>
        <taxon>Pseudomonadati</taxon>
        <taxon>Thermodesulfobacteriota</taxon>
        <taxon>Desulfobacteria</taxon>
        <taxon>Desulfobacterales</taxon>
        <taxon>Desulfobacteraceae</taxon>
        <taxon>Desulfobotulus</taxon>
    </lineage>
</organism>
<evidence type="ECO:0000313" key="14">
    <source>
        <dbReference type="EMBL" id="MCW7753708.1"/>
    </source>
</evidence>
<dbReference type="PANTHER" id="PTHR47529:SF1">
    <property type="entry name" value="PERIPLASMIC CHAPERONE PPID"/>
    <property type="match status" value="1"/>
</dbReference>
<accession>A0ABT3N8D0</accession>
<dbReference type="RefSeq" id="WP_265424577.1">
    <property type="nucleotide sequence ID" value="NZ_JAPFPW010000006.1"/>
</dbReference>
<evidence type="ECO:0000256" key="2">
    <source>
        <dbReference type="ARBA" id="ARBA00022475"/>
    </source>
</evidence>
<dbReference type="Pfam" id="PF00639">
    <property type="entry name" value="Rotamase"/>
    <property type="match status" value="1"/>
</dbReference>
<keyword evidence="2" id="KW-1003">Cell membrane</keyword>
<keyword evidence="3" id="KW-0997">Cell inner membrane</keyword>
<reference evidence="14 15" key="1">
    <citation type="submission" date="2022-11" db="EMBL/GenBank/DDBJ databases">
        <title>Desulfobotulus tamanensis H1 sp. nov. - anaerobic, alkaliphilic, sulphate reducing bacterium isolated from terrestrial mud volcano.</title>
        <authorList>
            <person name="Frolova A."/>
            <person name="Merkel A.Y."/>
            <person name="Slobodkin A.I."/>
        </authorList>
    </citation>
    <scope>NUCLEOTIDE SEQUENCE [LARGE SCALE GENOMIC DNA]</scope>
    <source>
        <strain evidence="14 15">H1</strain>
    </source>
</reference>
<keyword evidence="5 12" id="KW-1133">Transmembrane helix</keyword>
<dbReference type="InterPro" id="IPR000297">
    <property type="entry name" value="PPIase_PpiC"/>
</dbReference>
<feature type="domain" description="PpiC" evidence="13">
    <location>
        <begin position="263"/>
        <end position="364"/>
    </location>
</feature>
<dbReference type="Pfam" id="PF13624">
    <property type="entry name" value="SurA_N_3"/>
    <property type="match status" value="1"/>
</dbReference>
<evidence type="ECO:0000256" key="7">
    <source>
        <dbReference type="ARBA" id="ARBA00023186"/>
    </source>
</evidence>
<evidence type="ECO:0000256" key="11">
    <source>
        <dbReference type="PROSITE-ProRule" id="PRU00278"/>
    </source>
</evidence>
<evidence type="ECO:0000313" key="15">
    <source>
        <dbReference type="Proteomes" id="UP001209681"/>
    </source>
</evidence>
<dbReference type="Pfam" id="PF13145">
    <property type="entry name" value="Rotamase_2"/>
    <property type="match status" value="1"/>
</dbReference>
<evidence type="ECO:0000256" key="1">
    <source>
        <dbReference type="ARBA" id="ARBA00004382"/>
    </source>
</evidence>
<evidence type="ECO:0000256" key="6">
    <source>
        <dbReference type="ARBA" id="ARBA00023136"/>
    </source>
</evidence>
<dbReference type="InterPro" id="IPR052029">
    <property type="entry name" value="PpiD_chaperone"/>
</dbReference>
<evidence type="ECO:0000256" key="10">
    <source>
        <dbReference type="ARBA" id="ARBA00042775"/>
    </source>
</evidence>